<dbReference type="EMBL" id="ON528933">
    <property type="protein sequence ID" value="USL85111.1"/>
    <property type="molecule type" value="Genomic_DNA"/>
</dbReference>
<organism evidence="1 2">
    <name type="scientific">Arthrobacter phage SWEP2</name>
    <dbReference type="NCBI Taxonomy" id="2945958"/>
    <lineage>
        <taxon>Viruses</taxon>
        <taxon>Duplodnaviria</taxon>
        <taxon>Heunggongvirae</taxon>
        <taxon>Uroviricota</taxon>
        <taxon>Caudoviricetes</taxon>
        <taxon>Casidaviridae</taxon>
        <taxon>Swepdovirus</taxon>
        <taxon>Swepdovirus SWEP2</taxon>
    </lineage>
</organism>
<reference evidence="1" key="1">
    <citation type="submission" date="2022-05" db="EMBL/GenBank/DDBJ databases">
        <authorList>
            <person name="Ruan C."/>
        </authorList>
    </citation>
    <scope>NUCLEOTIDE SEQUENCE</scope>
</reference>
<accession>A0A9E7MIW8</accession>
<evidence type="ECO:0000313" key="2">
    <source>
        <dbReference type="Proteomes" id="UP001057418"/>
    </source>
</evidence>
<dbReference type="Proteomes" id="UP001057418">
    <property type="component" value="Segment"/>
</dbReference>
<evidence type="ECO:0000313" key="1">
    <source>
        <dbReference type="EMBL" id="USL85111.1"/>
    </source>
</evidence>
<protein>
    <submittedName>
        <fullName evidence="1">Uncharacterized protein</fullName>
    </submittedName>
</protein>
<keyword evidence="2" id="KW-1185">Reference proteome</keyword>
<sequence>MSAAQRKAQALADAVAREATVTVRLADPPRRGPQAMTGTLHVLDSAEGLFRLIETAGWRSYRFYADEIAEVIFE</sequence>
<proteinExistence type="predicted"/>
<name>A0A9E7MIW8_9CAUD</name>